<evidence type="ECO:0000313" key="2">
    <source>
        <dbReference type="Proteomes" id="UP000295689"/>
    </source>
</evidence>
<dbReference type="EMBL" id="SLVV01000009">
    <property type="protein sequence ID" value="TCN23136.1"/>
    <property type="molecule type" value="Genomic_DNA"/>
</dbReference>
<proteinExistence type="predicted"/>
<dbReference type="InterPro" id="IPR025616">
    <property type="entry name" value="YpjP"/>
</dbReference>
<dbReference type="AlphaFoldDB" id="A0A4R2B9B9"/>
<comment type="caution">
    <text evidence="1">The sequence shown here is derived from an EMBL/GenBank/DDBJ whole genome shotgun (WGS) entry which is preliminary data.</text>
</comment>
<organism evidence="1 2">
    <name type="scientific">Mesobacillus foraminis</name>
    <dbReference type="NCBI Taxonomy" id="279826"/>
    <lineage>
        <taxon>Bacteria</taxon>
        <taxon>Bacillati</taxon>
        <taxon>Bacillota</taxon>
        <taxon>Bacilli</taxon>
        <taxon>Bacillales</taxon>
        <taxon>Bacillaceae</taxon>
        <taxon>Mesobacillus</taxon>
    </lineage>
</organism>
<protein>
    <submittedName>
        <fullName evidence="1">YpjP-like protein</fullName>
    </submittedName>
</protein>
<sequence>MSTYKTVFKADKTLCSYGLGGKTMPNWLRKSLVIIISILTFGMVSPHQASGFLSLETRNGDKSGNVQASIIESEEIETEEEDLRASFVDRVMKEAEQQSLEKFGARIGPVIEDEFRQLILPNIETVIASVAEQFPEEELTSLAITEVPGGGLSEKIFHIVGEGNKDIIRFHVRRDRPPHEGYWFNFHYHTHHDQFQTHYELGSIFWAKNTPPKWMT</sequence>
<keyword evidence="2" id="KW-1185">Reference proteome</keyword>
<reference evidence="1 2" key="1">
    <citation type="journal article" date="2015" name="Stand. Genomic Sci.">
        <title>Genomic Encyclopedia of Bacterial and Archaeal Type Strains, Phase III: the genomes of soil and plant-associated and newly described type strains.</title>
        <authorList>
            <person name="Whitman W.B."/>
            <person name="Woyke T."/>
            <person name="Klenk H.P."/>
            <person name="Zhou Y."/>
            <person name="Lilburn T.G."/>
            <person name="Beck B.J."/>
            <person name="De Vos P."/>
            <person name="Vandamme P."/>
            <person name="Eisen J.A."/>
            <person name="Garrity G."/>
            <person name="Hugenholtz P."/>
            <person name="Kyrpides N.C."/>
        </authorList>
    </citation>
    <scope>NUCLEOTIDE SEQUENCE [LARGE SCALE GENOMIC DNA]</scope>
    <source>
        <strain evidence="1 2">CV53</strain>
    </source>
</reference>
<dbReference type="Proteomes" id="UP000295689">
    <property type="component" value="Unassembled WGS sequence"/>
</dbReference>
<name>A0A4R2B9B9_9BACI</name>
<gene>
    <name evidence="1" type="ORF">EV146_109296</name>
</gene>
<accession>A0A4R2B9B9</accession>
<dbReference type="Pfam" id="PF14005">
    <property type="entry name" value="YpjP"/>
    <property type="match status" value="1"/>
</dbReference>
<evidence type="ECO:0000313" key="1">
    <source>
        <dbReference type="EMBL" id="TCN23136.1"/>
    </source>
</evidence>